<sequence length="119" mass="13756">MLMTRWSGFLYAAVQLENLSEMPQLSTDSTEQQWEDNSSSGRRLFFLRILRKYSLCCAFFRIAVELIVHVRSSLMWVPRNLKSGTISTLLMVMGCVSCLHLRKSTISSFDSFNIMTYLI</sequence>
<proteinExistence type="predicted"/>
<evidence type="ECO:0000313" key="2">
    <source>
        <dbReference type="Proteomes" id="UP001482620"/>
    </source>
</evidence>
<reference evidence="1 2" key="1">
    <citation type="submission" date="2021-06" db="EMBL/GenBank/DDBJ databases">
        <authorList>
            <person name="Palmer J.M."/>
        </authorList>
    </citation>
    <scope>NUCLEOTIDE SEQUENCE [LARGE SCALE GENOMIC DNA]</scope>
    <source>
        <strain evidence="2">if_2019</strain>
        <tissue evidence="1">Muscle</tissue>
    </source>
</reference>
<name>A0ABV0U0M8_9TELE</name>
<gene>
    <name evidence="1" type="ORF">ILYODFUR_032386</name>
</gene>
<evidence type="ECO:0000313" key="1">
    <source>
        <dbReference type="EMBL" id="MEQ2238349.1"/>
    </source>
</evidence>
<organism evidence="1 2">
    <name type="scientific">Ilyodon furcidens</name>
    <name type="common">goldbreast splitfin</name>
    <dbReference type="NCBI Taxonomy" id="33524"/>
    <lineage>
        <taxon>Eukaryota</taxon>
        <taxon>Metazoa</taxon>
        <taxon>Chordata</taxon>
        <taxon>Craniata</taxon>
        <taxon>Vertebrata</taxon>
        <taxon>Euteleostomi</taxon>
        <taxon>Actinopterygii</taxon>
        <taxon>Neopterygii</taxon>
        <taxon>Teleostei</taxon>
        <taxon>Neoteleostei</taxon>
        <taxon>Acanthomorphata</taxon>
        <taxon>Ovalentaria</taxon>
        <taxon>Atherinomorphae</taxon>
        <taxon>Cyprinodontiformes</taxon>
        <taxon>Goodeidae</taxon>
        <taxon>Ilyodon</taxon>
    </lineage>
</organism>
<comment type="caution">
    <text evidence="1">The sequence shown here is derived from an EMBL/GenBank/DDBJ whole genome shotgun (WGS) entry which is preliminary data.</text>
</comment>
<accession>A0ABV0U0M8</accession>
<protein>
    <submittedName>
        <fullName evidence="1">Uncharacterized protein</fullName>
    </submittedName>
</protein>
<keyword evidence="2" id="KW-1185">Reference proteome</keyword>
<dbReference type="EMBL" id="JAHRIQ010051590">
    <property type="protein sequence ID" value="MEQ2238349.1"/>
    <property type="molecule type" value="Genomic_DNA"/>
</dbReference>
<dbReference type="Proteomes" id="UP001482620">
    <property type="component" value="Unassembled WGS sequence"/>
</dbReference>